<dbReference type="InterPro" id="IPR004104">
    <property type="entry name" value="Gfo/Idh/MocA-like_OxRdtase_C"/>
</dbReference>
<dbReference type="InterPro" id="IPR051317">
    <property type="entry name" value="Gfo/Idh/MocA_oxidoreduct"/>
</dbReference>
<evidence type="ECO:0000313" key="3">
    <source>
        <dbReference type="EMBL" id="MFC5528166.1"/>
    </source>
</evidence>
<evidence type="ECO:0000256" key="1">
    <source>
        <dbReference type="ARBA" id="ARBA00010928"/>
    </source>
</evidence>
<dbReference type="PANTHER" id="PTHR43708:SF8">
    <property type="entry name" value="OXIDOREDUCTASE"/>
    <property type="match status" value="1"/>
</dbReference>
<feature type="domain" description="Gfo/Idh/MocA-like oxidoreductase C-terminal" evidence="2">
    <location>
        <begin position="17"/>
        <end position="176"/>
    </location>
</feature>
<dbReference type="SUPFAM" id="SSF55347">
    <property type="entry name" value="Glyceraldehyde-3-phosphate dehydrogenase-like, C-terminal domain"/>
    <property type="match status" value="1"/>
</dbReference>
<organism evidence="3 4">
    <name type="scientific">Cohnella yongneupensis</name>
    <dbReference type="NCBI Taxonomy" id="425006"/>
    <lineage>
        <taxon>Bacteria</taxon>
        <taxon>Bacillati</taxon>
        <taxon>Bacillota</taxon>
        <taxon>Bacilli</taxon>
        <taxon>Bacillales</taxon>
        <taxon>Paenibacillaceae</taxon>
        <taxon>Cohnella</taxon>
    </lineage>
</organism>
<sequence>MGIPPGIFGDGNLDGYWRKERSDKGGGIFFDTGSHFVDLALWLAGADPESTAAFMETTESSTEKYTSVQAKLSNGAHVSIQSNETLQGTGPAMAMDLTLIGDSGIIHCNGDEAWISKGGQREKIDVQLPDFSAMEAFIATIKGEAPNLSPGPDAIRVVSLTEAVYRSAGENRIVKI</sequence>
<evidence type="ECO:0000313" key="4">
    <source>
        <dbReference type="Proteomes" id="UP001596108"/>
    </source>
</evidence>
<dbReference type="RefSeq" id="WP_378110069.1">
    <property type="nucleotide sequence ID" value="NZ_JBHSNC010000006.1"/>
</dbReference>
<comment type="caution">
    <text evidence="3">The sequence shown here is derived from an EMBL/GenBank/DDBJ whole genome shotgun (WGS) entry which is preliminary data.</text>
</comment>
<name>A0ABW0QT55_9BACL</name>
<gene>
    <name evidence="3" type="ORF">ACFPQ4_01675</name>
</gene>
<dbReference type="Proteomes" id="UP001596108">
    <property type="component" value="Unassembled WGS sequence"/>
</dbReference>
<dbReference type="PANTHER" id="PTHR43708">
    <property type="entry name" value="CONSERVED EXPRESSED OXIDOREDUCTASE (EUROFUNG)"/>
    <property type="match status" value="1"/>
</dbReference>
<dbReference type="Gene3D" id="3.30.360.10">
    <property type="entry name" value="Dihydrodipicolinate Reductase, domain 2"/>
    <property type="match status" value="1"/>
</dbReference>
<protein>
    <submittedName>
        <fullName evidence="3">Gfo/Idh/MocA family protein</fullName>
    </submittedName>
</protein>
<evidence type="ECO:0000259" key="2">
    <source>
        <dbReference type="Pfam" id="PF02894"/>
    </source>
</evidence>
<dbReference type="EMBL" id="JBHSNC010000006">
    <property type="protein sequence ID" value="MFC5528166.1"/>
    <property type="molecule type" value="Genomic_DNA"/>
</dbReference>
<keyword evidence="4" id="KW-1185">Reference proteome</keyword>
<accession>A0ABW0QT55</accession>
<comment type="similarity">
    <text evidence="1">Belongs to the Gfo/Idh/MocA family.</text>
</comment>
<dbReference type="Pfam" id="PF02894">
    <property type="entry name" value="GFO_IDH_MocA_C"/>
    <property type="match status" value="1"/>
</dbReference>
<reference evidence="4" key="1">
    <citation type="journal article" date="2019" name="Int. J. Syst. Evol. Microbiol.">
        <title>The Global Catalogue of Microorganisms (GCM) 10K type strain sequencing project: providing services to taxonomists for standard genome sequencing and annotation.</title>
        <authorList>
            <consortium name="The Broad Institute Genomics Platform"/>
            <consortium name="The Broad Institute Genome Sequencing Center for Infectious Disease"/>
            <person name="Wu L."/>
            <person name="Ma J."/>
        </authorList>
    </citation>
    <scope>NUCLEOTIDE SEQUENCE [LARGE SCALE GENOMIC DNA]</scope>
    <source>
        <strain evidence="4">CGMCC 1.18578</strain>
    </source>
</reference>
<proteinExistence type="inferred from homology"/>